<dbReference type="Proteomes" id="UP000002204">
    <property type="component" value="Chromosome"/>
</dbReference>
<dbReference type="SUPFAM" id="SSF81345">
    <property type="entry name" value="ABC transporter involved in vitamin B12 uptake, BtuC"/>
    <property type="match status" value="1"/>
</dbReference>
<dbReference type="InterPro" id="IPR000522">
    <property type="entry name" value="ABC_transptr_permease_BtuC"/>
</dbReference>
<feature type="transmembrane region" description="Helical" evidence="8">
    <location>
        <begin position="276"/>
        <end position="302"/>
    </location>
</feature>
<evidence type="ECO:0000256" key="2">
    <source>
        <dbReference type="ARBA" id="ARBA00007935"/>
    </source>
</evidence>
<dbReference type="KEGG" id="rer:RER_10970"/>
<feature type="transmembrane region" description="Helical" evidence="8">
    <location>
        <begin position="153"/>
        <end position="173"/>
    </location>
</feature>
<dbReference type="GO" id="GO:0033214">
    <property type="term" value="P:siderophore-iron import into cell"/>
    <property type="evidence" value="ECO:0007669"/>
    <property type="project" value="TreeGrafter"/>
</dbReference>
<evidence type="ECO:0000256" key="4">
    <source>
        <dbReference type="ARBA" id="ARBA00022475"/>
    </source>
</evidence>
<gene>
    <name evidence="9" type="ordered locus">RER_10970</name>
</gene>
<dbReference type="FunFam" id="1.10.3470.10:FF:000001">
    <property type="entry name" value="Vitamin B12 ABC transporter permease BtuC"/>
    <property type="match status" value="1"/>
</dbReference>
<dbReference type="GO" id="GO:0005886">
    <property type="term" value="C:plasma membrane"/>
    <property type="evidence" value="ECO:0007669"/>
    <property type="project" value="UniProtKB-SubCell"/>
</dbReference>
<keyword evidence="6 8" id="KW-1133">Transmembrane helix</keyword>
<evidence type="ECO:0000313" key="9">
    <source>
        <dbReference type="EMBL" id="BAH31805.1"/>
    </source>
</evidence>
<proteinExistence type="inferred from homology"/>
<dbReference type="EMBL" id="AP008957">
    <property type="protein sequence ID" value="BAH31805.1"/>
    <property type="molecule type" value="Genomic_DNA"/>
</dbReference>
<organism evidence="9 10">
    <name type="scientific">Rhodococcus erythropolis (strain PR4 / NBRC 100887)</name>
    <dbReference type="NCBI Taxonomy" id="234621"/>
    <lineage>
        <taxon>Bacteria</taxon>
        <taxon>Bacillati</taxon>
        <taxon>Actinomycetota</taxon>
        <taxon>Actinomycetes</taxon>
        <taxon>Mycobacteriales</taxon>
        <taxon>Nocardiaceae</taxon>
        <taxon>Rhodococcus</taxon>
        <taxon>Rhodococcus erythropolis group</taxon>
    </lineage>
</organism>
<keyword evidence="3" id="KW-0813">Transport</keyword>
<sequence length="374" mass="37940">MPRGWIGHTMNAVGGALSPPTHLPSPKAGAPRGRLSPGIVLPALLVVTVLSAVCALAFGSEMLPVSTVVDVVHSRFGGPPVTRSELAIVWGIRAPRVLLGLAVGAGLAVAGAVVQTLVRNALADPHLLGVSSGASVGATAVITTGLFAGAGVWALSFGAMIGALGAAILVFTIATLQGGITPLRLVLTGTVTASALSAIASFLVLRTNDSQAAQSVLFWLLGSLAGASWDKLWAPVIVVFLLTAAVFALHGWLDALAAGPDVAASLGIPIRTLRNVLFGVLAALVGTMVAVSGAIAFVGLVIPHVTRMLVGARHRVVLPAAALIGASFLVWVDVVARTSLRPTEIPLSVVTGVIGAPLFLLLLGRRRYRFGGSS</sequence>
<dbReference type="InterPro" id="IPR037294">
    <property type="entry name" value="ABC_BtuC-like"/>
</dbReference>
<protein>
    <submittedName>
        <fullName evidence="9">Putative ABC transporter permease protein</fullName>
    </submittedName>
</protein>
<keyword evidence="4" id="KW-1003">Cell membrane</keyword>
<evidence type="ECO:0000256" key="8">
    <source>
        <dbReference type="SAM" id="Phobius"/>
    </source>
</evidence>
<feature type="transmembrane region" description="Helical" evidence="8">
    <location>
        <begin position="211"/>
        <end position="229"/>
    </location>
</feature>
<feature type="transmembrane region" description="Helical" evidence="8">
    <location>
        <begin position="345"/>
        <end position="364"/>
    </location>
</feature>
<evidence type="ECO:0000313" key="10">
    <source>
        <dbReference type="Proteomes" id="UP000002204"/>
    </source>
</evidence>
<feature type="transmembrane region" description="Helical" evidence="8">
    <location>
        <begin position="127"/>
        <end position="147"/>
    </location>
</feature>
<comment type="subcellular location">
    <subcellularLocation>
        <location evidence="1">Cell membrane</location>
        <topology evidence="1">Multi-pass membrane protein</topology>
    </subcellularLocation>
</comment>
<feature type="transmembrane region" description="Helical" evidence="8">
    <location>
        <begin position="39"/>
        <end position="58"/>
    </location>
</feature>
<dbReference type="eggNOG" id="COG0609">
    <property type="taxonomic scope" value="Bacteria"/>
</dbReference>
<dbReference type="PANTHER" id="PTHR30472">
    <property type="entry name" value="FERRIC ENTEROBACTIN TRANSPORT SYSTEM PERMEASE PROTEIN"/>
    <property type="match status" value="1"/>
</dbReference>
<reference evidence="9 10" key="2">
    <citation type="journal article" date="2006" name="Environ. Microbiol.">
        <title>Sequence analysis of three plasmids harboured in Rhodococcus erythropolis strain PR4.</title>
        <authorList>
            <person name="Sekine M."/>
            <person name="Tanikawa S."/>
            <person name="Omata S."/>
            <person name="Saito M."/>
            <person name="Fujisawa T."/>
            <person name="Tsukatani N."/>
            <person name="Tajima T."/>
            <person name="Sekigawa T."/>
            <person name="Kosugi H."/>
            <person name="Matsuo Y."/>
            <person name="Nishiko R."/>
            <person name="Imamura K."/>
            <person name="Ito M."/>
            <person name="Narita H."/>
            <person name="Tago S."/>
            <person name="Fujita N."/>
            <person name="Harayama S."/>
        </authorList>
    </citation>
    <scope>NUCLEOTIDE SEQUENCE [LARGE SCALE GENOMIC DNA]</scope>
    <source>
        <strain evidence="10">PR4 / NBRC 100887</strain>
    </source>
</reference>
<feature type="transmembrane region" description="Helical" evidence="8">
    <location>
        <begin position="236"/>
        <end position="256"/>
    </location>
</feature>
<accession>C0ZRQ5</accession>
<keyword evidence="5 8" id="KW-0812">Transmembrane</keyword>
<comment type="similarity">
    <text evidence="2">Belongs to the binding-protein-dependent transport system permease family. FecCD subfamily.</text>
</comment>
<dbReference type="Gene3D" id="1.10.3470.10">
    <property type="entry name" value="ABC transporter involved in vitamin B12 uptake, BtuC"/>
    <property type="match status" value="1"/>
</dbReference>
<dbReference type="HOGENOM" id="CLU_013016_0_1_11"/>
<dbReference type="PANTHER" id="PTHR30472:SF67">
    <property type="entry name" value="PERMEASE OF ABC TRANSPORTER-RELATED"/>
    <property type="match status" value="1"/>
</dbReference>
<dbReference type="AlphaFoldDB" id="C0ZRQ5"/>
<reference evidence="10" key="1">
    <citation type="submission" date="2005-03" db="EMBL/GenBank/DDBJ databases">
        <title>Comparison of the complete genome sequences of Rhodococcus erythropolis PR4 and Rhodococcus opacus B4.</title>
        <authorList>
            <person name="Takarada H."/>
            <person name="Sekine M."/>
            <person name="Hosoyama A."/>
            <person name="Yamada R."/>
            <person name="Fujisawa T."/>
            <person name="Omata S."/>
            <person name="Shimizu A."/>
            <person name="Tsukatani N."/>
            <person name="Tanikawa S."/>
            <person name="Fujita N."/>
            <person name="Harayama S."/>
        </authorList>
    </citation>
    <scope>NUCLEOTIDE SEQUENCE [LARGE SCALE GENOMIC DNA]</scope>
    <source>
        <strain evidence="10">PR4 / NBRC 100887</strain>
    </source>
</reference>
<evidence type="ECO:0000256" key="5">
    <source>
        <dbReference type="ARBA" id="ARBA00022692"/>
    </source>
</evidence>
<keyword evidence="7 8" id="KW-0472">Membrane</keyword>
<name>C0ZRQ5_RHOE4</name>
<feature type="transmembrane region" description="Helical" evidence="8">
    <location>
        <begin position="314"/>
        <end position="333"/>
    </location>
</feature>
<evidence type="ECO:0000256" key="1">
    <source>
        <dbReference type="ARBA" id="ARBA00004651"/>
    </source>
</evidence>
<feature type="transmembrane region" description="Helical" evidence="8">
    <location>
        <begin position="185"/>
        <end position="205"/>
    </location>
</feature>
<evidence type="ECO:0000256" key="6">
    <source>
        <dbReference type="ARBA" id="ARBA00022989"/>
    </source>
</evidence>
<evidence type="ECO:0000256" key="7">
    <source>
        <dbReference type="ARBA" id="ARBA00023136"/>
    </source>
</evidence>
<dbReference type="GO" id="GO:0022857">
    <property type="term" value="F:transmembrane transporter activity"/>
    <property type="evidence" value="ECO:0007669"/>
    <property type="project" value="InterPro"/>
</dbReference>
<dbReference type="CDD" id="cd06550">
    <property type="entry name" value="TM_ABC_iron-siderophores_like"/>
    <property type="match status" value="1"/>
</dbReference>
<evidence type="ECO:0000256" key="3">
    <source>
        <dbReference type="ARBA" id="ARBA00022448"/>
    </source>
</evidence>
<dbReference type="Pfam" id="PF01032">
    <property type="entry name" value="FecCD"/>
    <property type="match status" value="1"/>
</dbReference>
<feature type="transmembrane region" description="Helical" evidence="8">
    <location>
        <begin position="97"/>
        <end position="118"/>
    </location>
</feature>